<dbReference type="Gene3D" id="3.40.50.150">
    <property type="entry name" value="Vaccinia Virus protein VP39"/>
    <property type="match status" value="1"/>
</dbReference>
<dbReference type="InterPro" id="IPR001077">
    <property type="entry name" value="COMT_C"/>
</dbReference>
<dbReference type="RefSeq" id="XP_045259164.1">
    <property type="nucleotide sequence ID" value="XM_045401239.1"/>
</dbReference>
<keyword evidence="6" id="KW-1185">Reference proteome</keyword>
<evidence type="ECO:0000256" key="3">
    <source>
        <dbReference type="ARBA" id="ARBA00022691"/>
    </source>
</evidence>
<evidence type="ECO:0000259" key="4">
    <source>
        <dbReference type="Pfam" id="PF00891"/>
    </source>
</evidence>
<sequence>MGSLNNPHDNLVVLAESLLQDARSLASTDDKAFKSKMFMKAKKMLQLTTGPEEMIGGFAVAMGEIGALNQFIEWKLFDAIPDKGSISYADLAKSIDADESLVVRLGGMLVSTGRLVQTSSGHVAHSASSRMFKHKNPIGNLIRVMFSHGLRGYTHWQDYFATYGNHEPAGVSHNPYTFAWDNPELTVWEHTDLDAERAEIFASAMRSQGSIAGRYGGLASIYDFSWIGEEAMSAASEGRPLIVDVGGNHGDTLKHILEAVPSIPQHRCVLQDRPDVISEVTREEDQGLSEVVKVGHDFMQENPTKGAMIYLLRRVLHDWSDQASIEILTHLCAALPRDEPRARVLIMEQVMSDPPSVRSAAADMIMLNIGGKERTEEGFEKIAKASGLKIVRIHRKEGTEIGVIECAKT</sequence>
<dbReference type="GeneID" id="69008283"/>
<dbReference type="InterPro" id="IPR036390">
    <property type="entry name" value="WH_DNA-bd_sf"/>
</dbReference>
<dbReference type="EMBL" id="WVTB01000081">
    <property type="protein sequence ID" value="KAF3800004.1"/>
    <property type="molecule type" value="Genomic_DNA"/>
</dbReference>
<dbReference type="GO" id="GO:0008171">
    <property type="term" value="F:O-methyltransferase activity"/>
    <property type="evidence" value="ECO:0007669"/>
    <property type="project" value="InterPro"/>
</dbReference>
<dbReference type="Proteomes" id="UP000613401">
    <property type="component" value="Unassembled WGS sequence"/>
</dbReference>
<protein>
    <submittedName>
        <fullName evidence="5">Methyltransferase fsa4</fullName>
    </submittedName>
</protein>
<accession>A0A8H4C9S0</accession>
<dbReference type="GO" id="GO:0032259">
    <property type="term" value="P:methylation"/>
    <property type="evidence" value="ECO:0007669"/>
    <property type="project" value="UniProtKB-KW"/>
</dbReference>
<evidence type="ECO:0000256" key="2">
    <source>
        <dbReference type="ARBA" id="ARBA00022679"/>
    </source>
</evidence>
<dbReference type="PANTHER" id="PTHR43712:SF16">
    <property type="entry name" value="O-METHYLTRANSFERASE ELCB"/>
    <property type="match status" value="1"/>
</dbReference>
<evidence type="ECO:0000256" key="1">
    <source>
        <dbReference type="ARBA" id="ARBA00022603"/>
    </source>
</evidence>
<dbReference type="InterPro" id="IPR029063">
    <property type="entry name" value="SAM-dependent_MTases_sf"/>
</dbReference>
<evidence type="ECO:0000313" key="5">
    <source>
        <dbReference type="EMBL" id="KAF3800004.1"/>
    </source>
</evidence>
<keyword evidence="1 5" id="KW-0489">Methyltransferase</keyword>
<reference evidence="5" key="2">
    <citation type="submission" date="2020-03" db="EMBL/GenBank/DDBJ databases">
        <authorList>
            <person name="Fu F.-F."/>
            <person name="Chen J."/>
        </authorList>
    </citation>
    <scope>NUCLEOTIDE SEQUENCE</scope>
    <source>
        <strain evidence="5">Lc1</strain>
    </source>
</reference>
<feature type="domain" description="O-methyltransferase C-terminal" evidence="4">
    <location>
        <begin position="237"/>
        <end position="388"/>
    </location>
</feature>
<dbReference type="InterPro" id="IPR036388">
    <property type="entry name" value="WH-like_DNA-bd_sf"/>
</dbReference>
<keyword evidence="3" id="KW-0949">S-adenosyl-L-methionine</keyword>
<proteinExistence type="predicted"/>
<dbReference type="Gene3D" id="1.10.10.10">
    <property type="entry name" value="Winged helix-like DNA-binding domain superfamily/Winged helix DNA-binding domain"/>
    <property type="match status" value="1"/>
</dbReference>
<dbReference type="SUPFAM" id="SSF46785">
    <property type="entry name" value="Winged helix' DNA-binding domain"/>
    <property type="match status" value="1"/>
</dbReference>
<dbReference type="PANTHER" id="PTHR43712">
    <property type="entry name" value="PUTATIVE (AFU_ORTHOLOGUE AFUA_4G14580)-RELATED"/>
    <property type="match status" value="1"/>
</dbReference>
<dbReference type="PROSITE" id="PS51683">
    <property type="entry name" value="SAM_OMT_II"/>
    <property type="match status" value="1"/>
</dbReference>
<organism evidence="5 6">
    <name type="scientific">Colletotrichum gloeosporioides</name>
    <name type="common">Anthracnose fungus</name>
    <name type="synonym">Glomerella cingulata</name>
    <dbReference type="NCBI Taxonomy" id="474922"/>
    <lineage>
        <taxon>Eukaryota</taxon>
        <taxon>Fungi</taxon>
        <taxon>Dikarya</taxon>
        <taxon>Ascomycota</taxon>
        <taxon>Pezizomycotina</taxon>
        <taxon>Sordariomycetes</taxon>
        <taxon>Hypocreomycetidae</taxon>
        <taxon>Glomerellales</taxon>
        <taxon>Glomerellaceae</taxon>
        <taxon>Colletotrichum</taxon>
        <taxon>Colletotrichum gloeosporioides species complex</taxon>
    </lineage>
</organism>
<dbReference type="SUPFAM" id="SSF53335">
    <property type="entry name" value="S-adenosyl-L-methionine-dependent methyltransferases"/>
    <property type="match status" value="1"/>
</dbReference>
<evidence type="ECO:0000313" key="6">
    <source>
        <dbReference type="Proteomes" id="UP000613401"/>
    </source>
</evidence>
<keyword evidence="2 5" id="KW-0808">Transferase</keyword>
<comment type="caution">
    <text evidence="5">The sequence shown here is derived from an EMBL/GenBank/DDBJ whole genome shotgun (WGS) entry which is preliminary data.</text>
</comment>
<dbReference type="AlphaFoldDB" id="A0A8H4C9S0"/>
<dbReference type="Pfam" id="PF00891">
    <property type="entry name" value="Methyltransf_2"/>
    <property type="match status" value="1"/>
</dbReference>
<dbReference type="InterPro" id="IPR016461">
    <property type="entry name" value="COMT-like"/>
</dbReference>
<reference evidence="5" key="1">
    <citation type="journal article" date="2020" name="Phytopathology">
        <title>Genome sequence and comparative analysis of Colletotrichum gloeosporioides isolated from Liriodendron leaves.</title>
        <authorList>
            <person name="Fu F.F."/>
            <person name="Hao Z."/>
            <person name="Wang P."/>
            <person name="Lu Y."/>
            <person name="Xue L.J."/>
            <person name="Wei G."/>
            <person name="Tian Y."/>
            <person name="Baishi H."/>
            <person name="Xu H."/>
            <person name="Shi J."/>
            <person name="Cheng T."/>
            <person name="Wang G."/>
            <person name="Yi Y."/>
            <person name="Chen J."/>
        </authorList>
    </citation>
    <scope>NUCLEOTIDE SEQUENCE</scope>
    <source>
        <strain evidence="5">Lc1</strain>
    </source>
</reference>
<name>A0A8H4C9S0_COLGL</name>
<gene>
    <name evidence="5" type="ORF">GCG54_00001113</name>
</gene>